<feature type="compositionally biased region" description="Polar residues" evidence="10">
    <location>
        <begin position="789"/>
        <end position="803"/>
    </location>
</feature>
<evidence type="ECO:0000256" key="6">
    <source>
        <dbReference type="PIRSR" id="PIRSR630616-1"/>
    </source>
</evidence>
<dbReference type="GO" id="GO:0004674">
    <property type="term" value="F:protein serine/threonine kinase activity"/>
    <property type="evidence" value="ECO:0007669"/>
    <property type="project" value="UniProtKB-KW"/>
</dbReference>
<evidence type="ECO:0000256" key="5">
    <source>
        <dbReference type="ARBA" id="ARBA00022840"/>
    </source>
</evidence>
<gene>
    <name evidence="12" type="ORF">ACAT0790_LOCUS42529</name>
</gene>
<dbReference type="InterPro" id="IPR000719">
    <property type="entry name" value="Prot_kinase_dom"/>
</dbReference>
<evidence type="ECO:0000256" key="8">
    <source>
        <dbReference type="PIRSR" id="PIRSR630616-3"/>
    </source>
</evidence>
<feature type="cross-link" description="Glycyl lysine isopeptide (Lys-Gly) (interchain with G-Cter in SUMO2)" evidence="8">
    <location>
        <position position="255"/>
    </location>
</feature>
<dbReference type="PROSITE" id="PS00107">
    <property type="entry name" value="PROTEIN_KINASE_ATP"/>
    <property type="match status" value="1"/>
</dbReference>
<evidence type="ECO:0000256" key="1">
    <source>
        <dbReference type="ARBA" id="ARBA00022527"/>
    </source>
</evidence>
<keyword evidence="2" id="KW-0808">Transferase</keyword>
<dbReference type="AlphaFoldDB" id="A0A7S1RGK3"/>
<dbReference type="SMART" id="SM00220">
    <property type="entry name" value="S_TKc"/>
    <property type="match status" value="1"/>
</dbReference>
<dbReference type="InterPro" id="IPR011009">
    <property type="entry name" value="Kinase-like_dom_sf"/>
</dbReference>
<dbReference type="PROSITE" id="PS00108">
    <property type="entry name" value="PROTEIN_KINASE_ST"/>
    <property type="match status" value="1"/>
</dbReference>
<feature type="binding site" evidence="7 9">
    <location>
        <position position="149"/>
    </location>
    <ligand>
        <name>ATP</name>
        <dbReference type="ChEBI" id="CHEBI:30616"/>
    </ligand>
</feature>
<evidence type="ECO:0000256" key="3">
    <source>
        <dbReference type="ARBA" id="ARBA00022741"/>
    </source>
</evidence>
<evidence type="ECO:0000256" key="9">
    <source>
        <dbReference type="PROSITE-ProRule" id="PRU10141"/>
    </source>
</evidence>
<evidence type="ECO:0000256" key="7">
    <source>
        <dbReference type="PIRSR" id="PIRSR630616-2"/>
    </source>
</evidence>
<evidence type="ECO:0000256" key="2">
    <source>
        <dbReference type="ARBA" id="ARBA00022679"/>
    </source>
</evidence>
<keyword evidence="4" id="KW-0418">Kinase</keyword>
<feature type="binding site" evidence="7">
    <location>
        <position position="271"/>
    </location>
    <ligand>
        <name>ATP</name>
        <dbReference type="ChEBI" id="CHEBI:30616"/>
    </ligand>
</feature>
<feature type="domain" description="Protein kinase" evidence="11">
    <location>
        <begin position="120"/>
        <end position="402"/>
    </location>
</feature>
<sequence>MLVSVVQTPGGRRFAAPPSTTVQCPTQRWCYRPGSPTVTRAQPAQVVRPRRATVATASPEATAAWENLPEGSTKGLRRLTQARPAEAVQKVAPRPEPELDFGYRMPAPLPSSWRDRYELCQECPTLGGGAFAEVFKVRHRFTNECFAVKVMHRPNFALRGIEKQIENEITAMRMASEVADSGHSEGNIVQLLEYTEECDYVFLLLELCEQGDLLRKLNAEPLQRFHEDEGAVWARQLLLGLRTLHRLGFLHRDIKPDNLLCTEGSVLKIADFGWCSLSEEAPTCLAGTFQYMAPEVLHNKPQTEAVDVWSAGVSLHQMLVGRALLTTYLGPGATQLTECDPHRATSVKQRRLLAEISAICPPSYDRRPPHLSPLCWDFLRQLLIPEAESRITVDAALRHPWILRAAGPMLTEVRAHANVAPEVAFNGEPEDTGYAKENDQRFMDVPRSPPCNKIKDALSPSSGPMSPNSIENVPTPLKPRSWDPHRNIAYTPPMENDLDADNLDENSTPEVSPERKARLLMSSDRVSTFNLSPTKETVEAPVLNELDQTQPARTPLSRLSPPAPPPRTLGRRLGGSVIISRQSHGAYESPAVDGEAQLLTGSTSGLLRQPRFDHNATNVLLRKLHNCNEQLRQINSALRPEHKLQGLDSGNEGGYPGDVVTNLDSTYSSRRDNRALQELDHIGNGFDVLTATAPPLIGHATPGLFAPSRALDATSRTTADGGLPSARGRENMLPPNLVAVSSASTSVKLKGAPMVRNGVVCYAAATRYTPMASPTKAGTTAGQPPPSASRITQAKTGQPQQGQRYVLTTVPTPGVPQLSPSQAAMWTQSAGASQLRASGVLPRRASVVGRMQACDQR</sequence>
<dbReference type="SUPFAM" id="SSF56112">
    <property type="entry name" value="Protein kinase-like (PK-like)"/>
    <property type="match status" value="1"/>
</dbReference>
<keyword evidence="5 7" id="KW-0067">ATP-binding</keyword>
<dbReference type="PANTHER" id="PTHR24350">
    <property type="entry name" value="SERINE/THREONINE-PROTEIN KINASE IAL-RELATED"/>
    <property type="match status" value="1"/>
</dbReference>
<evidence type="ECO:0000256" key="10">
    <source>
        <dbReference type="SAM" id="MobiDB-lite"/>
    </source>
</evidence>
<protein>
    <recommendedName>
        <fullName evidence="11">Protein kinase domain-containing protein</fullName>
    </recommendedName>
</protein>
<dbReference type="EMBL" id="HBGE01070974">
    <property type="protein sequence ID" value="CAD9165761.1"/>
    <property type="molecule type" value="Transcribed_RNA"/>
</dbReference>
<keyword evidence="3 7" id="KW-0547">Nucleotide-binding</keyword>
<dbReference type="Gene3D" id="1.10.510.10">
    <property type="entry name" value="Transferase(Phosphotransferase) domain 1"/>
    <property type="match status" value="1"/>
</dbReference>
<reference evidence="12" key="1">
    <citation type="submission" date="2021-01" db="EMBL/GenBank/DDBJ databases">
        <authorList>
            <person name="Corre E."/>
            <person name="Pelletier E."/>
            <person name="Niang G."/>
            <person name="Scheremetjew M."/>
            <person name="Finn R."/>
            <person name="Kale V."/>
            <person name="Holt S."/>
            <person name="Cochrane G."/>
            <person name="Meng A."/>
            <person name="Brown T."/>
            <person name="Cohen L."/>
        </authorList>
    </citation>
    <scope>NUCLEOTIDE SEQUENCE</scope>
    <source>
        <strain evidence="12">OF101</strain>
    </source>
</reference>
<proteinExistence type="predicted"/>
<feature type="region of interest" description="Disordered" evidence="10">
    <location>
        <begin position="772"/>
        <end position="803"/>
    </location>
</feature>
<accession>A0A7S1RGK3</accession>
<dbReference type="InterPro" id="IPR030616">
    <property type="entry name" value="Aur-like"/>
</dbReference>
<dbReference type="GO" id="GO:0005524">
    <property type="term" value="F:ATP binding"/>
    <property type="evidence" value="ECO:0007669"/>
    <property type="project" value="UniProtKB-UniRule"/>
</dbReference>
<feature type="region of interest" description="Disordered" evidence="10">
    <location>
        <begin position="538"/>
        <end position="572"/>
    </location>
</feature>
<evidence type="ECO:0000256" key="4">
    <source>
        <dbReference type="ARBA" id="ARBA00022777"/>
    </source>
</evidence>
<feature type="region of interest" description="Disordered" evidence="10">
    <location>
        <begin position="490"/>
        <end position="516"/>
    </location>
</feature>
<dbReference type="Pfam" id="PF00069">
    <property type="entry name" value="Pkinase"/>
    <property type="match status" value="1"/>
</dbReference>
<evidence type="ECO:0000313" key="12">
    <source>
        <dbReference type="EMBL" id="CAD9165761.1"/>
    </source>
</evidence>
<dbReference type="InterPro" id="IPR017441">
    <property type="entry name" value="Protein_kinase_ATP_BS"/>
</dbReference>
<feature type="active site" description="Proton acceptor" evidence="6">
    <location>
        <position position="253"/>
    </location>
</feature>
<keyword evidence="1" id="KW-0723">Serine/threonine-protein kinase</keyword>
<dbReference type="PROSITE" id="PS50011">
    <property type="entry name" value="PROTEIN_KINASE_DOM"/>
    <property type="match status" value="1"/>
</dbReference>
<organism evidence="12">
    <name type="scientific">Alexandrium catenella</name>
    <name type="common">Red tide dinoflagellate</name>
    <name type="synonym">Gonyaulax catenella</name>
    <dbReference type="NCBI Taxonomy" id="2925"/>
    <lineage>
        <taxon>Eukaryota</taxon>
        <taxon>Sar</taxon>
        <taxon>Alveolata</taxon>
        <taxon>Dinophyceae</taxon>
        <taxon>Gonyaulacales</taxon>
        <taxon>Pyrocystaceae</taxon>
        <taxon>Alexandrium</taxon>
    </lineage>
</organism>
<evidence type="ECO:0000259" key="11">
    <source>
        <dbReference type="PROSITE" id="PS50011"/>
    </source>
</evidence>
<dbReference type="InterPro" id="IPR008271">
    <property type="entry name" value="Ser/Thr_kinase_AS"/>
</dbReference>
<name>A0A7S1RGK3_ALECA</name>